<dbReference type="InterPro" id="IPR044134">
    <property type="entry name" value="FYVE_Slp4"/>
</dbReference>
<dbReference type="GO" id="GO:0031267">
    <property type="term" value="F:small GTPase binding"/>
    <property type="evidence" value="ECO:0007669"/>
    <property type="project" value="InterPro"/>
</dbReference>
<sequence length="524" mass="59402">MPQAAEAINLSFLSEYEQELILEVLRRDEELRQAEDRRVRKLKGELLDVKRKGAKRGSGKYSPRSCGRCLEPLSILTVFSSQCKVCNHDVCQSCRTVYPNGSWLCSVCAKESDLKKQTGDWFYDQRVNRFSALPGRDLVKVSLKKKVQCEYRKRKSLLNSLPILGQILQNHCKSWLLLVELWAVLPFPQSTLGSLMSIYSETGDFDSVEVSGDVVFSLSYDKTTSSLQVFIKECHGLAYGDASRRLSNPYVKCYLLPDKTRQSKRKTSVKRNTVDPVYNETLQYSINHSQLLTRSVLISVWHHGRLSRNTFLGEAEIPLDSRDLESTHLDRVALLAKDAAAPPSLFSHYKGELVISLKFIPPKKSPFPLSKGKKEELGDGGELHVLIKEAKNLVGVKLGATLDTFVKGYLFPIKAKSTKRKTRLVKKNLNPHYDYIFVYKELSLEQLQEMCLELTVWDKETVVSNEFLGGVRLSSGEGRVLIGKEEVEMDSVGEEVSLWEKMMQYPDSWAEGTLPLRSTMKKGN</sequence>
<dbReference type="CDD" id="cd04020">
    <property type="entry name" value="C2B_SLP_1-2-3-4"/>
    <property type="match status" value="1"/>
</dbReference>
<evidence type="ECO:0000256" key="8">
    <source>
        <dbReference type="ARBA" id="ARBA00023329"/>
    </source>
</evidence>
<reference evidence="16" key="2">
    <citation type="submission" date="2025-08" db="UniProtKB">
        <authorList>
            <consortium name="Ensembl"/>
        </authorList>
    </citation>
    <scope>IDENTIFICATION</scope>
</reference>
<keyword evidence="3" id="KW-0479">Metal-binding</keyword>
<dbReference type="GO" id="GO:0006886">
    <property type="term" value="P:intracellular protein transport"/>
    <property type="evidence" value="ECO:0007669"/>
    <property type="project" value="InterPro"/>
</dbReference>
<name>A0A674NH18_TAKRU</name>
<evidence type="ECO:0000256" key="9">
    <source>
        <dbReference type="ARBA" id="ARBA00053613"/>
    </source>
</evidence>
<keyword evidence="8" id="KW-0968">Cytoplasmic vesicle</keyword>
<comment type="subunit">
    <text evidence="10">Part of a ternary complex containing STX1A and RAB27A. Can bind both dominant negative and dominant active mutants of RAB27A. Binds STXBP1, RAB3A, RAB8A and RAB27B. Interacts with MYO5A.</text>
</comment>
<accession>A0A674NH18</accession>
<dbReference type="Pfam" id="PF02318">
    <property type="entry name" value="FYVE_2"/>
    <property type="match status" value="1"/>
</dbReference>
<protein>
    <recommendedName>
        <fullName evidence="11">Synaptotagmin-like protein 4</fullName>
    </recommendedName>
    <alternativeName>
        <fullName evidence="12">Exophilin-2</fullName>
    </alternativeName>
    <alternativeName>
        <fullName evidence="13">Granuphilin</fullName>
    </alternativeName>
</protein>
<evidence type="ECO:0000313" key="16">
    <source>
        <dbReference type="Ensembl" id="ENSTRUP00000072551.1"/>
    </source>
</evidence>
<evidence type="ECO:0000256" key="5">
    <source>
        <dbReference type="ARBA" id="ARBA00022771"/>
    </source>
</evidence>
<evidence type="ECO:0000256" key="3">
    <source>
        <dbReference type="ARBA" id="ARBA00022723"/>
    </source>
</evidence>
<dbReference type="CDD" id="cd15764">
    <property type="entry name" value="FYVE_Slp4"/>
    <property type="match status" value="1"/>
</dbReference>
<evidence type="ECO:0000256" key="1">
    <source>
        <dbReference type="ARBA" id="ARBA00004268"/>
    </source>
</evidence>
<dbReference type="InterPro" id="IPR035892">
    <property type="entry name" value="C2_domain_sf"/>
</dbReference>
<dbReference type="PROSITE" id="PS50916">
    <property type="entry name" value="RABBD"/>
    <property type="match status" value="1"/>
</dbReference>
<dbReference type="GO" id="GO:0070382">
    <property type="term" value="C:exocytic vesicle"/>
    <property type="evidence" value="ECO:0007669"/>
    <property type="project" value="TreeGrafter"/>
</dbReference>
<evidence type="ECO:0000256" key="10">
    <source>
        <dbReference type="ARBA" id="ARBA00063761"/>
    </source>
</evidence>
<evidence type="ECO:0000256" key="12">
    <source>
        <dbReference type="ARBA" id="ARBA00075520"/>
    </source>
</evidence>
<evidence type="ECO:0000313" key="17">
    <source>
        <dbReference type="Proteomes" id="UP000005226"/>
    </source>
</evidence>
<organism evidence="16 17">
    <name type="scientific">Takifugu rubripes</name>
    <name type="common">Japanese pufferfish</name>
    <name type="synonym">Fugu rubripes</name>
    <dbReference type="NCBI Taxonomy" id="31033"/>
    <lineage>
        <taxon>Eukaryota</taxon>
        <taxon>Metazoa</taxon>
        <taxon>Chordata</taxon>
        <taxon>Craniata</taxon>
        <taxon>Vertebrata</taxon>
        <taxon>Euteleostomi</taxon>
        <taxon>Actinopterygii</taxon>
        <taxon>Neopterygii</taxon>
        <taxon>Teleostei</taxon>
        <taxon>Neoteleostei</taxon>
        <taxon>Acanthomorphata</taxon>
        <taxon>Eupercaria</taxon>
        <taxon>Tetraodontiformes</taxon>
        <taxon>Tetradontoidea</taxon>
        <taxon>Tetraodontidae</taxon>
        <taxon>Takifugu</taxon>
    </lineage>
</organism>
<reference evidence="16 17" key="1">
    <citation type="journal article" date="2011" name="Genome Biol. Evol.">
        <title>Integration of the genetic map and genome assembly of fugu facilitates insights into distinct features of genome evolution in teleosts and mammals.</title>
        <authorList>
            <person name="Kai W."/>
            <person name="Kikuchi K."/>
            <person name="Tohari S."/>
            <person name="Chew A.K."/>
            <person name="Tay A."/>
            <person name="Fujiwara A."/>
            <person name="Hosoya S."/>
            <person name="Suetake H."/>
            <person name="Naruse K."/>
            <person name="Brenner S."/>
            <person name="Suzuki Y."/>
            <person name="Venkatesh B."/>
        </authorList>
    </citation>
    <scope>NUCLEOTIDE SEQUENCE [LARGE SCALE GENOMIC DNA]</scope>
</reference>
<feature type="domain" description="C2" evidence="14">
    <location>
        <begin position="361"/>
        <end position="490"/>
    </location>
</feature>
<keyword evidence="7" id="KW-0472">Membrane</keyword>
<evidence type="ECO:0000256" key="6">
    <source>
        <dbReference type="ARBA" id="ARBA00022833"/>
    </source>
</evidence>
<dbReference type="GO" id="GO:0005886">
    <property type="term" value="C:plasma membrane"/>
    <property type="evidence" value="ECO:0007669"/>
    <property type="project" value="TreeGrafter"/>
</dbReference>
<evidence type="ECO:0000256" key="13">
    <source>
        <dbReference type="ARBA" id="ARBA00082389"/>
    </source>
</evidence>
<dbReference type="Pfam" id="PF00168">
    <property type="entry name" value="C2"/>
    <property type="match status" value="2"/>
</dbReference>
<evidence type="ECO:0000256" key="4">
    <source>
        <dbReference type="ARBA" id="ARBA00022737"/>
    </source>
</evidence>
<gene>
    <name evidence="16" type="primary">sytl4</name>
</gene>
<dbReference type="InterPro" id="IPR000008">
    <property type="entry name" value="C2_dom"/>
</dbReference>
<evidence type="ECO:0000256" key="2">
    <source>
        <dbReference type="ARBA" id="ARBA00022553"/>
    </source>
</evidence>
<evidence type="ECO:0000256" key="7">
    <source>
        <dbReference type="ARBA" id="ARBA00023136"/>
    </source>
</evidence>
<comment type="function">
    <text evidence="9">Modulates exocytosis of dense-core granules and secretion of hormones in the pancreas and the pituitary. Interacts with vesicles containing negatively charged phospholipids in a Ca(2+)-independent manner.</text>
</comment>
<dbReference type="GO" id="GO:0006887">
    <property type="term" value="P:exocytosis"/>
    <property type="evidence" value="ECO:0007669"/>
    <property type="project" value="TreeGrafter"/>
</dbReference>
<dbReference type="GeneTree" id="ENSGT00940000159060"/>
<feature type="domain" description="C2" evidence="14">
    <location>
        <begin position="210"/>
        <end position="333"/>
    </location>
</feature>
<dbReference type="PROSITE" id="PS50004">
    <property type="entry name" value="C2"/>
    <property type="match status" value="2"/>
</dbReference>
<dbReference type="SUPFAM" id="SSF49562">
    <property type="entry name" value="C2 domain (Calcium/lipid-binding domain, CaLB)"/>
    <property type="match status" value="2"/>
</dbReference>
<dbReference type="GO" id="GO:0030658">
    <property type="term" value="C:transport vesicle membrane"/>
    <property type="evidence" value="ECO:0007669"/>
    <property type="project" value="UniProtKB-SubCell"/>
</dbReference>
<dbReference type="PANTHER" id="PTHR45716">
    <property type="entry name" value="BITESIZE, ISOFORM I"/>
    <property type="match status" value="1"/>
</dbReference>
<evidence type="ECO:0000259" key="14">
    <source>
        <dbReference type="PROSITE" id="PS50004"/>
    </source>
</evidence>
<dbReference type="InterPro" id="IPR010911">
    <property type="entry name" value="Rab_BD"/>
</dbReference>
<dbReference type="SMART" id="SM00239">
    <property type="entry name" value="C2"/>
    <property type="match status" value="2"/>
</dbReference>
<keyword evidence="2" id="KW-0597">Phosphoprotein</keyword>
<keyword evidence="5" id="KW-0863">Zinc-finger</keyword>
<dbReference type="GO" id="GO:0008270">
    <property type="term" value="F:zinc ion binding"/>
    <property type="evidence" value="ECO:0007669"/>
    <property type="project" value="UniProtKB-KW"/>
</dbReference>
<keyword evidence="6" id="KW-0862">Zinc</keyword>
<dbReference type="Proteomes" id="UP000005226">
    <property type="component" value="Chromosome 14"/>
</dbReference>
<keyword evidence="17" id="KW-1185">Reference proteome</keyword>
<feature type="domain" description="RabBD" evidence="15">
    <location>
        <begin position="7"/>
        <end position="125"/>
    </location>
</feature>
<dbReference type="Gene3D" id="2.60.40.150">
    <property type="entry name" value="C2 domain"/>
    <property type="match status" value="2"/>
</dbReference>
<proteinExistence type="predicted"/>
<dbReference type="InterPro" id="IPR011011">
    <property type="entry name" value="Znf_FYVE_PHD"/>
</dbReference>
<dbReference type="SUPFAM" id="SSF57903">
    <property type="entry name" value="FYVE/PHD zinc finger"/>
    <property type="match status" value="1"/>
</dbReference>
<evidence type="ECO:0000256" key="11">
    <source>
        <dbReference type="ARBA" id="ARBA00072166"/>
    </source>
</evidence>
<dbReference type="InterPro" id="IPR041282">
    <property type="entry name" value="FYVE_2"/>
</dbReference>
<dbReference type="InterPro" id="IPR043567">
    <property type="entry name" value="SYTL1-5_C2B"/>
</dbReference>
<keyword evidence="4" id="KW-0677">Repeat</keyword>
<dbReference type="PANTHER" id="PTHR45716:SF4">
    <property type="entry name" value="SYNAPTOTAGMIN-LIKE PROTEIN 4"/>
    <property type="match status" value="1"/>
</dbReference>
<dbReference type="Ensembl" id="ENSTRUT00000066263.1">
    <property type="protein sequence ID" value="ENSTRUP00000072551.1"/>
    <property type="gene ID" value="ENSTRUG00000011634.3"/>
</dbReference>
<reference evidence="16" key="3">
    <citation type="submission" date="2025-09" db="UniProtKB">
        <authorList>
            <consortium name="Ensembl"/>
        </authorList>
    </citation>
    <scope>IDENTIFICATION</scope>
</reference>
<dbReference type="GO" id="GO:0042043">
    <property type="term" value="F:neurexin family protein binding"/>
    <property type="evidence" value="ECO:0007669"/>
    <property type="project" value="TreeGrafter"/>
</dbReference>
<dbReference type="Gene3D" id="3.30.40.10">
    <property type="entry name" value="Zinc/RING finger domain, C3HC4 (zinc finger)"/>
    <property type="match status" value="1"/>
</dbReference>
<evidence type="ECO:0000259" key="15">
    <source>
        <dbReference type="PROSITE" id="PS50916"/>
    </source>
</evidence>
<comment type="subcellular location">
    <subcellularLocation>
        <location evidence="1">Cytoplasmic vesicle</location>
        <location evidence="1">Secretory vesicle membrane</location>
        <topology evidence="1">Peripheral membrane protein</topology>
    </subcellularLocation>
</comment>
<dbReference type="FunFam" id="2.60.40.150:FF:000121">
    <property type="entry name" value="Synaptotagmin-like 4, isoform CRA_a"/>
    <property type="match status" value="1"/>
</dbReference>
<dbReference type="FunFam" id="3.30.40.10:FF:000018">
    <property type="entry name" value="Synaptotagmin-like 5, isoform CRA_a"/>
    <property type="match status" value="1"/>
</dbReference>
<dbReference type="FunFam" id="2.60.40.150:FF:000006">
    <property type="entry name" value="Synaptotagmin-like 5, isoform CRA_a"/>
    <property type="match status" value="1"/>
</dbReference>
<dbReference type="InterPro" id="IPR013083">
    <property type="entry name" value="Znf_RING/FYVE/PHD"/>
</dbReference>
<dbReference type="AlphaFoldDB" id="A0A674NH18"/>